<keyword evidence="3" id="KW-1185">Reference proteome</keyword>
<evidence type="ECO:0000313" key="2">
    <source>
        <dbReference type="EMBL" id="SDD16254.1"/>
    </source>
</evidence>
<feature type="chain" id="PRO_5011460608" description="Lipocalin-like domain-containing protein" evidence="1">
    <location>
        <begin position="21"/>
        <end position="162"/>
    </location>
</feature>
<dbReference type="EMBL" id="FNAC01000017">
    <property type="protein sequence ID" value="SDD16254.1"/>
    <property type="molecule type" value="Genomic_DNA"/>
</dbReference>
<evidence type="ECO:0008006" key="4">
    <source>
        <dbReference type="Google" id="ProtNLM"/>
    </source>
</evidence>
<organism evidence="2 3">
    <name type="scientific">Algoriphagus faecimaris</name>
    <dbReference type="NCBI Taxonomy" id="686796"/>
    <lineage>
        <taxon>Bacteria</taxon>
        <taxon>Pseudomonadati</taxon>
        <taxon>Bacteroidota</taxon>
        <taxon>Cytophagia</taxon>
        <taxon>Cytophagales</taxon>
        <taxon>Cyclobacteriaceae</taxon>
        <taxon>Algoriphagus</taxon>
    </lineage>
</organism>
<dbReference type="OrthoDB" id="838038at2"/>
<evidence type="ECO:0000256" key="1">
    <source>
        <dbReference type="SAM" id="SignalP"/>
    </source>
</evidence>
<feature type="signal peptide" evidence="1">
    <location>
        <begin position="1"/>
        <end position="20"/>
    </location>
</feature>
<accession>A0A1G6SHW5</accession>
<dbReference type="RefSeq" id="WP_087939233.1">
    <property type="nucleotide sequence ID" value="NZ_FNAC01000017.1"/>
</dbReference>
<dbReference type="AlphaFoldDB" id="A0A1G6SHW5"/>
<keyword evidence="1" id="KW-0732">Signal</keyword>
<reference evidence="3" key="1">
    <citation type="submission" date="2016-10" db="EMBL/GenBank/DDBJ databases">
        <authorList>
            <person name="Varghese N."/>
            <person name="Submissions S."/>
        </authorList>
    </citation>
    <scope>NUCLEOTIDE SEQUENCE [LARGE SCALE GENOMIC DNA]</scope>
    <source>
        <strain evidence="3">DSM 23095</strain>
    </source>
</reference>
<proteinExistence type="predicted"/>
<gene>
    <name evidence="2" type="ORF">SAMN04488104_101717</name>
</gene>
<protein>
    <recommendedName>
        <fullName evidence="4">Lipocalin-like domain-containing protein</fullName>
    </recommendedName>
</protein>
<dbReference type="PROSITE" id="PS51257">
    <property type="entry name" value="PROKAR_LIPOPROTEIN"/>
    <property type="match status" value="1"/>
</dbReference>
<dbReference type="STRING" id="686796.SAMN04488104_101717"/>
<name>A0A1G6SHW5_9BACT</name>
<evidence type="ECO:0000313" key="3">
    <source>
        <dbReference type="Proteomes" id="UP000199060"/>
    </source>
</evidence>
<sequence>MKAALFKIVLITFVSLGFFACGDDNPNPQPPEKTPEELAIEALTGSGSQSWSIANGGSVSRGGNDVTDLYQNFEIILNSGSSKTYTTRNNNDLFDNSGNWSFAGTNFDKLTLTGQSPAAGREISFTATGENLRLEFNIPAPSGRMNQSAALAGSYIFNLIKK</sequence>
<dbReference type="Proteomes" id="UP000199060">
    <property type="component" value="Unassembled WGS sequence"/>
</dbReference>